<evidence type="ECO:0008006" key="3">
    <source>
        <dbReference type="Google" id="ProtNLM"/>
    </source>
</evidence>
<reference evidence="1" key="1">
    <citation type="submission" date="2023-07" db="EMBL/GenBank/DDBJ databases">
        <title>The genome sequence of Rhodocytophaga aerolata KACC 12507.</title>
        <authorList>
            <person name="Zhang X."/>
        </authorList>
    </citation>
    <scope>NUCLEOTIDE SEQUENCE</scope>
    <source>
        <strain evidence="1">KACC 12507</strain>
    </source>
</reference>
<dbReference type="RefSeq" id="WP_302035672.1">
    <property type="nucleotide sequence ID" value="NZ_JAUKPO010000001.1"/>
</dbReference>
<dbReference type="Proteomes" id="UP001168528">
    <property type="component" value="Unassembled WGS sequence"/>
</dbReference>
<accession>A0ABT8QYF0</accession>
<dbReference type="EMBL" id="JAUKPO010000001">
    <property type="protein sequence ID" value="MDO1444871.1"/>
    <property type="molecule type" value="Genomic_DNA"/>
</dbReference>
<organism evidence="1 2">
    <name type="scientific">Rhodocytophaga aerolata</name>
    <dbReference type="NCBI Taxonomy" id="455078"/>
    <lineage>
        <taxon>Bacteria</taxon>
        <taxon>Pseudomonadati</taxon>
        <taxon>Bacteroidota</taxon>
        <taxon>Cytophagia</taxon>
        <taxon>Cytophagales</taxon>
        <taxon>Rhodocytophagaceae</taxon>
        <taxon>Rhodocytophaga</taxon>
    </lineage>
</organism>
<gene>
    <name evidence="1" type="ORF">Q0590_01345</name>
</gene>
<proteinExistence type="predicted"/>
<keyword evidence="2" id="KW-1185">Reference proteome</keyword>
<evidence type="ECO:0000313" key="2">
    <source>
        <dbReference type="Proteomes" id="UP001168528"/>
    </source>
</evidence>
<name>A0ABT8QYF0_9BACT</name>
<protein>
    <recommendedName>
        <fullName evidence="3">Transposase</fullName>
    </recommendedName>
</protein>
<sequence length="42" mass="5087">MKIRFYSFLRISSGKNMYLYIGIDAWNQLPERDTHSFLPYLT</sequence>
<evidence type="ECO:0000313" key="1">
    <source>
        <dbReference type="EMBL" id="MDO1444871.1"/>
    </source>
</evidence>
<comment type="caution">
    <text evidence="1">The sequence shown here is derived from an EMBL/GenBank/DDBJ whole genome shotgun (WGS) entry which is preliminary data.</text>
</comment>